<feature type="domain" description="RWP-RK" evidence="6">
    <location>
        <begin position="590"/>
        <end position="678"/>
    </location>
</feature>
<keyword evidence="4" id="KW-0539">Nucleus</keyword>
<dbReference type="InterPro" id="IPR053793">
    <property type="entry name" value="PB1-like"/>
</dbReference>
<dbReference type="Pfam" id="PF22922">
    <property type="entry name" value="GAF_NLP"/>
    <property type="match status" value="1"/>
</dbReference>
<organism evidence="8 9">
    <name type="scientific">Abeliophyllum distichum</name>
    <dbReference type="NCBI Taxonomy" id="126358"/>
    <lineage>
        <taxon>Eukaryota</taxon>
        <taxon>Viridiplantae</taxon>
        <taxon>Streptophyta</taxon>
        <taxon>Embryophyta</taxon>
        <taxon>Tracheophyta</taxon>
        <taxon>Spermatophyta</taxon>
        <taxon>Magnoliopsida</taxon>
        <taxon>eudicotyledons</taxon>
        <taxon>Gunneridae</taxon>
        <taxon>Pentapetalae</taxon>
        <taxon>asterids</taxon>
        <taxon>lamiids</taxon>
        <taxon>Lamiales</taxon>
        <taxon>Oleaceae</taxon>
        <taxon>Forsythieae</taxon>
        <taxon>Abeliophyllum</taxon>
    </lineage>
</organism>
<dbReference type="Pfam" id="PF02042">
    <property type="entry name" value="RWP-RK"/>
    <property type="match status" value="1"/>
</dbReference>
<evidence type="ECO:0000256" key="3">
    <source>
        <dbReference type="ARBA" id="ARBA00023163"/>
    </source>
</evidence>
<evidence type="ECO:0000313" key="8">
    <source>
        <dbReference type="EMBL" id="KAL2506247.1"/>
    </source>
</evidence>
<dbReference type="PROSITE" id="PS51519">
    <property type="entry name" value="RWP_RK"/>
    <property type="match status" value="1"/>
</dbReference>
<proteinExistence type="predicted"/>
<protein>
    <submittedName>
        <fullName evidence="8">Protein NLP9</fullName>
    </submittedName>
</protein>
<feature type="region of interest" description="Disordered" evidence="5">
    <location>
        <begin position="858"/>
        <end position="894"/>
    </location>
</feature>
<dbReference type="Proteomes" id="UP001604336">
    <property type="component" value="Unassembled WGS sequence"/>
</dbReference>
<keyword evidence="2" id="KW-0238">DNA-binding</keyword>
<accession>A0ABD1T0J8</accession>
<feature type="compositionally biased region" description="Low complexity" evidence="5">
    <location>
        <begin position="875"/>
        <end position="888"/>
    </location>
</feature>
<keyword evidence="3" id="KW-0804">Transcription</keyword>
<dbReference type="InterPro" id="IPR045012">
    <property type="entry name" value="NLP"/>
</dbReference>
<dbReference type="Pfam" id="PF00564">
    <property type="entry name" value="PB1"/>
    <property type="match status" value="1"/>
</dbReference>
<comment type="caution">
    <text evidence="8">The sequence shown here is derived from an EMBL/GenBank/DDBJ whole genome shotgun (WGS) entry which is preliminary data.</text>
</comment>
<feature type="compositionally biased region" description="Basic and acidic residues" evidence="5">
    <location>
        <begin position="567"/>
        <end position="588"/>
    </location>
</feature>
<evidence type="ECO:0000313" key="9">
    <source>
        <dbReference type="Proteomes" id="UP001604336"/>
    </source>
</evidence>
<dbReference type="SMART" id="SM00666">
    <property type="entry name" value="PB1"/>
    <property type="match status" value="1"/>
</dbReference>
<feature type="compositionally biased region" description="Low complexity" evidence="5">
    <location>
        <begin position="550"/>
        <end position="566"/>
    </location>
</feature>
<dbReference type="AlphaFoldDB" id="A0ABD1T0J8"/>
<dbReference type="InterPro" id="IPR003035">
    <property type="entry name" value="RWP-RK_dom"/>
</dbReference>
<gene>
    <name evidence="8" type="ORF">Adt_21868</name>
</gene>
<name>A0ABD1T0J8_9LAMI</name>
<dbReference type="GO" id="GO:0003677">
    <property type="term" value="F:DNA binding"/>
    <property type="evidence" value="ECO:0007669"/>
    <property type="project" value="UniProtKB-KW"/>
</dbReference>
<evidence type="ECO:0000256" key="2">
    <source>
        <dbReference type="ARBA" id="ARBA00023125"/>
    </source>
</evidence>
<dbReference type="EMBL" id="JBFOLK010000006">
    <property type="protein sequence ID" value="KAL2506247.1"/>
    <property type="molecule type" value="Genomic_DNA"/>
</dbReference>
<dbReference type="InterPro" id="IPR034891">
    <property type="entry name" value="PB1_NLP"/>
</dbReference>
<keyword evidence="1" id="KW-0805">Transcription regulation</keyword>
<dbReference type="CDD" id="cd06407">
    <property type="entry name" value="PB1_NLP"/>
    <property type="match status" value="1"/>
</dbReference>
<dbReference type="PROSITE" id="PS51745">
    <property type="entry name" value="PB1"/>
    <property type="match status" value="1"/>
</dbReference>
<evidence type="ECO:0000256" key="5">
    <source>
        <dbReference type="SAM" id="MobiDB-lite"/>
    </source>
</evidence>
<feature type="compositionally biased region" description="Polar residues" evidence="5">
    <location>
        <begin position="861"/>
        <end position="874"/>
    </location>
</feature>
<evidence type="ECO:0000259" key="6">
    <source>
        <dbReference type="PROSITE" id="PS51519"/>
    </source>
</evidence>
<keyword evidence="9" id="KW-1185">Reference proteome</keyword>
<feature type="region of interest" description="Disordered" evidence="5">
    <location>
        <begin position="548"/>
        <end position="599"/>
    </location>
</feature>
<sequence length="1007" mass="111828">MEYLFSSKEKGTAYWVLPRGQMESMAAQLMDNGETGSDLKDSLTNYAELMNFDVYAGWFNNPVNAGDQMFPPFAMSPISSTSTNFSPFDGLNFTENYNSGVPMAEGDMIETSLSDGAKMMFQQMDSHFCFPMDSADYGVDTIESRVKSSSQRTSATDVGNIAIPRTPTPLLAEKMLRALNLFKEWSGGGILAQIWVPMKHGDQYILSTCEQPYLLDQTLSGYREVSRLFTFATESKPGSFLGLPGRVFTSKIPEWTSNVMYYNKAEYLRVQHAIDHKVQGSIALPVFEDDSYEVSCCAVLELVTTKEKSNFDSEMKNVCRALQAVKLRSTIPPRLHSQSLSKNQMAALAEITDVLRAVCHAHRLPIALTWIPCSYTEGIGDETIKVSRRGCNSHSDERCVLCIENTACYVNERGMQGFLHACADHYLEEGQGIAGKALQSNQPFFYPDVKEYHISEHPLVHHARKFGLNAVVAIRLRSTYTGDDDYILELFLPADMKRSTEQQLLLNNLSSTMQRICRSLRIVSDAELLGGEDSNGLQDGEVQKLPPITLSTSSSQQSLKNSNLNSSDRDDLNVSDVKTPEMKADSAHKQMMARSRRRQTEKKHITAEKHVSLSVLQQYFSGSLKDAAKSIGVCPTTLKRICRQHGISRWPSRKINKVNRSLRKIQNVLDSVQGMEGRLKFDPITGGLVAAGTINQEFDPQKSALIPSKNHPVRNPDAVTHTTISAPPISCIDIETTTVKMEESFVDGNKMAGLSVVSPNSCKGEFISNMLPKSCNESELAELDARGSLPASLYTMPWVTSAKAPQESFLAREECPRWELNSTEKLEVPEAHFISQCSISMAAADEIYTKLKGGDRVTEHIQPTSSGMTDSSIGSRSTMNVSSSSSGSFGERKHSKTEARCGDCGSKITVKAAYKEDTVRFKFEPNAGCFQLYEEVAKRFKLQMGEFQLKYLDDEEEWVMLVNDLDLQECLEILAYVGSRTVKFLVREMPCLIGSSSSSNCFLTGSS</sequence>
<dbReference type="SUPFAM" id="SSF54277">
    <property type="entry name" value="CAD &amp; PB1 domains"/>
    <property type="match status" value="1"/>
</dbReference>
<dbReference type="PANTHER" id="PTHR32002:SF41">
    <property type="entry name" value="PROTEIN NLP8"/>
    <property type="match status" value="1"/>
</dbReference>
<evidence type="ECO:0000259" key="7">
    <source>
        <dbReference type="PROSITE" id="PS51745"/>
    </source>
</evidence>
<reference evidence="9" key="1">
    <citation type="submission" date="2024-07" db="EMBL/GenBank/DDBJ databases">
        <title>Two chromosome-level genome assemblies of Korean endemic species Abeliophyllum distichum and Forsythia ovata (Oleaceae).</title>
        <authorList>
            <person name="Jang H."/>
        </authorList>
    </citation>
    <scope>NUCLEOTIDE SEQUENCE [LARGE SCALE GENOMIC DNA]</scope>
</reference>
<dbReference type="InterPro" id="IPR055081">
    <property type="entry name" value="NLP1-9_GAF"/>
</dbReference>
<evidence type="ECO:0000256" key="4">
    <source>
        <dbReference type="ARBA" id="ARBA00023242"/>
    </source>
</evidence>
<dbReference type="PANTHER" id="PTHR32002">
    <property type="entry name" value="PROTEIN NLP8"/>
    <property type="match status" value="1"/>
</dbReference>
<evidence type="ECO:0000256" key="1">
    <source>
        <dbReference type="ARBA" id="ARBA00023015"/>
    </source>
</evidence>
<feature type="domain" description="PB1" evidence="7">
    <location>
        <begin position="907"/>
        <end position="989"/>
    </location>
</feature>
<dbReference type="Gene3D" id="3.10.20.90">
    <property type="entry name" value="Phosphatidylinositol 3-kinase Catalytic Subunit, Chain A, domain 1"/>
    <property type="match status" value="1"/>
</dbReference>
<dbReference type="InterPro" id="IPR000270">
    <property type="entry name" value="PB1_dom"/>
</dbReference>